<evidence type="ECO:0000256" key="8">
    <source>
        <dbReference type="PROSITE-ProRule" id="PRU00169"/>
    </source>
</evidence>
<keyword evidence="12" id="KW-1185">Reference proteome</keyword>
<dbReference type="PROSITE" id="PS50110">
    <property type="entry name" value="RESPONSE_REGULATORY"/>
    <property type="match status" value="1"/>
</dbReference>
<keyword evidence="5" id="KW-0805">Transcription regulation</keyword>
<dbReference type="AlphaFoldDB" id="A0A167CTM0"/>
<sequence>MYKVMLVDDERMILDGISQVVDWRSSGTELIATARNGIEAYEKIISNKPDIVISDICMPGLDGLGLVEKTWLSYPSVKFIMLSGHKDFDYARRAMQYGVKHYLLKPCNESQILKAIQELLKEREEQQERDKFMDRIKHGLQKVLPHVKEQFLKEFITNKTYGTTDVEYYEDLFELSLISQSVRMVLIQLDEIREYEYLFALKNIAEDILPSVLLSTTIEGRLLILLPESDHVETLIQDIEMVRSTFYKFYKLDITIALSEADRMVNARKLYREMLQCMNHRFYIGEGSLIMMHDLALHERDGALDLNYILDEEKFCLLIKSGNIDEVGQDIERLFTHLDEMRLEIAMTRSYVLQLYAAMIRICPSGEINSFTKGMTMLAEMETLAGLKIFVIEAANQLTKGYYKNNIHRQSSTVDKMISIIVNNYKNDQLSLNGVANQILYMNPDYLGKIFKKVTGNSFSNYVNQYRIQRACEYIRSGDNVRVFELADQFGFSGNSQYFSQVFKKYIGMTPTEFIKS</sequence>
<dbReference type="InterPro" id="IPR001789">
    <property type="entry name" value="Sig_transdc_resp-reg_receiver"/>
</dbReference>
<dbReference type="Proteomes" id="UP000077134">
    <property type="component" value="Unassembled WGS sequence"/>
</dbReference>
<dbReference type="SUPFAM" id="SSF52172">
    <property type="entry name" value="CheY-like"/>
    <property type="match status" value="1"/>
</dbReference>
<feature type="domain" description="Response regulatory" evidence="10">
    <location>
        <begin position="3"/>
        <end position="120"/>
    </location>
</feature>
<dbReference type="Pfam" id="PF12833">
    <property type="entry name" value="HTH_18"/>
    <property type="match status" value="1"/>
</dbReference>
<feature type="domain" description="HTH araC/xylS-type" evidence="9">
    <location>
        <begin position="415"/>
        <end position="517"/>
    </location>
</feature>
<dbReference type="EMBL" id="LSFN01000021">
    <property type="protein sequence ID" value="OAB73564.1"/>
    <property type="molecule type" value="Genomic_DNA"/>
</dbReference>
<dbReference type="RefSeq" id="WP_068659064.1">
    <property type="nucleotide sequence ID" value="NZ_CP017770.1"/>
</dbReference>
<evidence type="ECO:0000313" key="12">
    <source>
        <dbReference type="Proteomes" id="UP000077134"/>
    </source>
</evidence>
<dbReference type="SMART" id="SM00342">
    <property type="entry name" value="HTH_ARAC"/>
    <property type="match status" value="1"/>
</dbReference>
<evidence type="ECO:0000259" key="10">
    <source>
        <dbReference type="PROSITE" id="PS50110"/>
    </source>
</evidence>
<reference evidence="11 12" key="1">
    <citation type="submission" date="2016-02" db="EMBL/GenBank/DDBJ databases">
        <title>Paenibacillus sp. LPB0068, isolated from Crassostrea gigas.</title>
        <authorList>
            <person name="Shin S.-K."/>
            <person name="Yi H."/>
        </authorList>
    </citation>
    <scope>NUCLEOTIDE SEQUENCE [LARGE SCALE GENOMIC DNA]</scope>
    <source>
        <strain evidence="11 12">LPB0068</strain>
    </source>
</reference>
<dbReference type="Gene3D" id="1.10.10.60">
    <property type="entry name" value="Homeodomain-like"/>
    <property type="match status" value="2"/>
</dbReference>
<protein>
    <submittedName>
        <fullName evidence="11">AraC family transcriptional regulator</fullName>
    </submittedName>
</protein>
<keyword evidence="2" id="KW-0963">Cytoplasm</keyword>
<dbReference type="OrthoDB" id="9794370at2"/>
<name>A0A167CTM0_9BACL</name>
<dbReference type="PANTHER" id="PTHR42713">
    <property type="entry name" value="HISTIDINE KINASE-RELATED"/>
    <property type="match status" value="1"/>
</dbReference>
<gene>
    <name evidence="11" type="ORF">PNBC_13730</name>
</gene>
<dbReference type="GO" id="GO:0003700">
    <property type="term" value="F:DNA-binding transcription factor activity"/>
    <property type="evidence" value="ECO:0007669"/>
    <property type="project" value="InterPro"/>
</dbReference>
<evidence type="ECO:0000259" key="9">
    <source>
        <dbReference type="PROSITE" id="PS01124"/>
    </source>
</evidence>
<dbReference type="PROSITE" id="PS01124">
    <property type="entry name" value="HTH_ARAC_FAMILY_2"/>
    <property type="match status" value="1"/>
</dbReference>
<proteinExistence type="predicted"/>
<evidence type="ECO:0000313" key="11">
    <source>
        <dbReference type="EMBL" id="OAB73564.1"/>
    </source>
</evidence>
<feature type="modified residue" description="4-aspartylphosphate" evidence="8">
    <location>
        <position position="55"/>
    </location>
</feature>
<dbReference type="Gene3D" id="3.40.50.2300">
    <property type="match status" value="1"/>
</dbReference>
<dbReference type="CDD" id="cd17536">
    <property type="entry name" value="REC_YesN-like"/>
    <property type="match status" value="1"/>
</dbReference>
<dbReference type="Pfam" id="PF00072">
    <property type="entry name" value="Response_reg"/>
    <property type="match status" value="1"/>
</dbReference>
<comment type="caution">
    <text evidence="11">The sequence shown here is derived from an EMBL/GenBank/DDBJ whole genome shotgun (WGS) entry which is preliminary data.</text>
</comment>
<comment type="subcellular location">
    <subcellularLocation>
        <location evidence="1">Cytoplasm</location>
    </subcellularLocation>
</comment>
<evidence type="ECO:0000256" key="6">
    <source>
        <dbReference type="ARBA" id="ARBA00023125"/>
    </source>
</evidence>
<evidence type="ECO:0000256" key="3">
    <source>
        <dbReference type="ARBA" id="ARBA00022553"/>
    </source>
</evidence>
<keyword evidence="6" id="KW-0238">DNA-binding</keyword>
<evidence type="ECO:0000256" key="5">
    <source>
        <dbReference type="ARBA" id="ARBA00023015"/>
    </source>
</evidence>
<dbReference type="InterPro" id="IPR018060">
    <property type="entry name" value="HTH_AraC"/>
</dbReference>
<dbReference type="STRING" id="1763538.LPB68_16000"/>
<dbReference type="SMART" id="SM00448">
    <property type="entry name" value="REC"/>
    <property type="match status" value="1"/>
</dbReference>
<accession>A0A167CTM0</accession>
<evidence type="ECO:0000256" key="1">
    <source>
        <dbReference type="ARBA" id="ARBA00004496"/>
    </source>
</evidence>
<evidence type="ECO:0000256" key="2">
    <source>
        <dbReference type="ARBA" id="ARBA00022490"/>
    </source>
</evidence>
<keyword evidence="7" id="KW-0804">Transcription</keyword>
<organism evidence="11 12">
    <name type="scientific">Paenibacillus crassostreae</name>
    <dbReference type="NCBI Taxonomy" id="1763538"/>
    <lineage>
        <taxon>Bacteria</taxon>
        <taxon>Bacillati</taxon>
        <taxon>Bacillota</taxon>
        <taxon>Bacilli</taxon>
        <taxon>Bacillales</taxon>
        <taxon>Paenibacillaceae</taxon>
        <taxon>Paenibacillus</taxon>
    </lineage>
</organism>
<dbReference type="PANTHER" id="PTHR42713:SF3">
    <property type="entry name" value="TRANSCRIPTIONAL REGULATORY PROTEIN HPTR"/>
    <property type="match status" value="1"/>
</dbReference>
<keyword evidence="3 8" id="KW-0597">Phosphoprotein</keyword>
<dbReference type="InterPro" id="IPR011006">
    <property type="entry name" value="CheY-like_superfamily"/>
</dbReference>
<dbReference type="InterPro" id="IPR009057">
    <property type="entry name" value="Homeodomain-like_sf"/>
</dbReference>
<keyword evidence="4" id="KW-0902">Two-component regulatory system</keyword>
<evidence type="ECO:0000256" key="4">
    <source>
        <dbReference type="ARBA" id="ARBA00023012"/>
    </source>
</evidence>
<evidence type="ECO:0000256" key="7">
    <source>
        <dbReference type="ARBA" id="ARBA00023163"/>
    </source>
</evidence>
<dbReference type="GO" id="GO:0000160">
    <property type="term" value="P:phosphorelay signal transduction system"/>
    <property type="evidence" value="ECO:0007669"/>
    <property type="project" value="UniProtKB-KW"/>
</dbReference>
<dbReference type="GO" id="GO:0005737">
    <property type="term" value="C:cytoplasm"/>
    <property type="evidence" value="ECO:0007669"/>
    <property type="project" value="UniProtKB-SubCell"/>
</dbReference>
<dbReference type="KEGG" id="pcx:LPB68_16000"/>
<dbReference type="GO" id="GO:0043565">
    <property type="term" value="F:sequence-specific DNA binding"/>
    <property type="evidence" value="ECO:0007669"/>
    <property type="project" value="InterPro"/>
</dbReference>
<dbReference type="SUPFAM" id="SSF46689">
    <property type="entry name" value="Homeodomain-like"/>
    <property type="match status" value="1"/>
</dbReference>
<dbReference type="InterPro" id="IPR051552">
    <property type="entry name" value="HptR"/>
</dbReference>